<organism evidence="1 2">
    <name type="scientific">Abeliophyllum distichum</name>
    <dbReference type="NCBI Taxonomy" id="126358"/>
    <lineage>
        <taxon>Eukaryota</taxon>
        <taxon>Viridiplantae</taxon>
        <taxon>Streptophyta</taxon>
        <taxon>Embryophyta</taxon>
        <taxon>Tracheophyta</taxon>
        <taxon>Spermatophyta</taxon>
        <taxon>Magnoliopsida</taxon>
        <taxon>eudicotyledons</taxon>
        <taxon>Gunneridae</taxon>
        <taxon>Pentapetalae</taxon>
        <taxon>asterids</taxon>
        <taxon>lamiids</taxon>
        <taxon>Lamiales</taxon>
        <taxon>Oleaceae</taxon>
        <taxon>Forsythieae</taxon>
        <taxon>Abeliophyllum</taxon>
    </lineage>
</organism>
<accession>A0ABD1SCR4</accession>
<protein>
    <submittedName>
        <fullName evidence="1">Uncharacterized protein</fullName>
    </submittedName>
</protein>
<reference evidence="2" key="1">
    <citation type="submission" date="2024-07" db="EMBL/GenBank/DDBJ databases">
        <title>Two chromosome-level genome assemblies of Korean endemic species Abeliophyllum distichum and Forsythia ovata (Oleaceae).</title>
        <authorList>
            <person name="Jang H."/>
        </authorList>
    </citation>
    <scope>NUCLEOTIDE SEQUENCE [LARGE SCALE GENOMIC DNA]</scope>
</reference>
<dbReference type="AlphaFoldDB" id="A0ABD1SCR4"/>
<sequence>MSSGTQNVLLIISRSALFTTERTSIATHLLLIDRPSPVEPPTDGTPIGSPPLIGIITNSSLVSASMPQSSLTLAADGETSGELLTTVSTDCLESRRYLPE</sequence>
<evidence type="ECO:0000313" key="1">
    <source>
        <dbReference type="EMBL" id="KAL2497573.1"/>
    </source>
</evidence>
<name>A0ABD1SCR4_9LAMI</name>
<proteinExistence type="predicted"/>
<comment type="caution">
    <text evidence="1">The sequence shown here is derived from an EMBL/GenBank/DDBJ whole genome shotgun (WGS) entry which is preliminary data.</text>
</comment>
<keyword evidence="2" id="KW-1185">Reference proteome</keyword>
<dbReference type="Proteomes" id="UP001604336">
    <property type="component" value="Unassembled WGS sequence"/>
</dbReference>
<gene>
    <name evidence="1" type="ORF">Adt_23123</name>
</gene>
<evidence type="ECO:0000313" key="2">
    <source>
        <dbReference type="Proteomes" id="UP001604336"/>
    </source>
</evidence>
<dbReference type="EMBL" id="JBFOLK010000007">
    <property type="protein sequence ID" value="KAL2497573.1"/>
    <property type="molecule type" value="Genomic_DNA"/>
</dbReference>